<dbReference type="Proteomes" id="UP000789570">
    <property type="component" value="Unassembled WGS sequence"/>
</dbReference>
<keyword evidence="5" id="KW-0677">Repeat</keyword>
<dbReference type="AlphaFoldDB" id="A0A9N9BY48"/>
<feature type="repeat" description="WD" evidence="7">
    <location>
        <begin position="345"/>
        <end position="371"/>
    </location>
</feature>
<evidence type="ECO:0000256" key="6">
    <source>
        <dbReference type="ARBA" id="ARBA00038255"/>
    </source>
</evidence>
<dbReference type="SMART" id="SM00320">
    <property type="entry name" value="WD40"/>
    <property type="match status" value="10"/>
</dbReference>
<keyword evidence="9" id="KW-1185">Reference proteome</keyword>
<evidence type="ECO:0000256" key="7">
    <source>
        <dbReference type="PROSITE-ProRule" id="PRU00221"/>
    </source>
</evidence>
<gene>
    <name evidence="8" type="ORF">FCALED_LOCUS7544</name>
</gene>
<dbReference type="PANTHER" id="PTHR14344">
    <property type="entry name" value="WD REPEAT PROTEIN"/>
    <property type="match status" value="1"/>
</dbReference>
<keyword evidence="3 7" id="KW-0853">WD repeat</keyword>
<organism evidence="8 9">
    <name type="scientific">Funneliformis caledonium</name>
    <dbReference type="NCBI Taxonomy" id="1117310"/>
    <lineage>
        <taxon>Eukaryota</taxon>
        <taxon>Fungi</taxon>
        <taxon>Fungi incertae sedis</taxon>
        <taxon>Mucoromycota</taxon>
        <taxon>Glomeromycotina</taxon>
        <taxon>Glomeromycetes</taxon>
        <taxon>Glomerales</taxon>
        <taxon>Glomeraceae</taxon>
        <taxon>Funneliformis</taxon>
    </lineage>
</organism>
<reference evidence="8" key="1">
    <citation type="submission" date="2021-06" db="EMBL/GenBank/DDBJ databases">
        <authorList>
            <person name="Kallberg Y."/>
            <person name="Tangrot J."/>
            <person name="Rosling A."/>
        </authorList>
    </citation>
    <scope>NUCLEOTIDE SEQUENCE</scope>
    <source>
        <strain evidence="8">UK204</strain>
    </source>
</reference>
<dbReference type="PROSITE" id="PS50294">
    <property type="entry name" value="WD_REPEATS_REGION"/>
    <property type="match status" value="1"/>
</dbReference>
<accession>A0A9N9BY48</accession>
<name>A0A9N9BY48_9GLOM</name>
<dbReference type="InterPro" id="IPR051973">
    <property type="entry name" value="tRNA_Anticodon_Mtase-Reg"/>
</dbReference>
<keyword evidence="2" id="KW-0963">Cytoplasm</keyword>
<keyword evidence="4" id="KW-0819">tRNA processing</keyword>
<dbReference type="InterPro" id="IPR036322">
    <property type="entry name" value="WD40_repeat_dom_sf"/>
</dbReference>
<dbReference type="GO" id="GO:0030488">
    <property type="term" value="P:tRNA methylation"/>
    <property type="evidence" value="ECO:0007669"/>
    <property type="project" value="TreeGrafter"/>
</dbReference>
<dbReference type="InterPro" id="IPR015943">
    <property type="entry name" value="WD40/YVTN_repeat-like_dom_sf"/>
</dbReference>
<evidence type="ECO:0000256" key="1">
    <source>
        <dbReference type="ARBA" id="ARBA00004496"/>
    </source>
</evidence>
<dbReference type="EMBL" id="CAJVPQ010002021">
    <property type="protein sequence ID" value="CAG8579979.1"/>
    <property type="molecule type" value="Genomic_DNA"/>
</dbReference>
<dbReference type="PROSITE" id="PS50082">
    <property type="entry name" value="WD_REPEATS_2"/>
    <property type="match status" value="2"/>
</dbReference>
<comment type="similarity">
    <text evidence="6">Belongs to the WD repeat WDR6 family.</text>
</comment>
<dbReference type="SUPFAM" id="SSF69322">
    <property type="entry name" value="Tricorn protease domain 2"/>
    <property type="match status" value="1"/>
</dbReference>
<evidence type="ECO:0000313" key="8">
    <source>
        <dbReference type="EMBL" id="CAG8579979.1"/>
    </source>
</evidence>
<dbReference type="GO" id="GO:0005737">
    <property type="term" value="C:cytoplasm"/>
    <property type="evidence" value="ECO:0007669"/>
    <property type="project" value="UniProtKB-SubCell"/>
</dbReference>
<dbReference type="SUPFAM" id="SSF50978">
    <property type="entry name" value="WD40 repeat-like"/>
    <property type="match status" value="3"/>
</dbReference>
<proteinExistence type="inferred from homology"/>
<dbReference type="InterPro" id="IPR001680">
    <property type="entry name" value="WD40_rpt"/>
</dbReference>
<comment type="caution">
    <text evidence="8">The sequence shown here is derived from an EMBL/GenBank/DDBJ whole genome shotgun (WGS) entry which is preliminary data.</text>
</comment>
<evidence type="ECO:0000256" key="5">
    <source>
        <dbReference type="ARBA" id="ARBA00022737"/>
    </source>
</evidence>
<comment type="subcellular location">
    <subcellularLocation>
        <location evidence="1">Cytoplasm</location>
    </subcellularLocation>
</comment>
<evidence type="ECO:0000256" key="3">
    <source>
        <dbReference type="ARBA" id="ARBA00022574"/>
    </source>
</evidence>
<dbReference type="OrthoDB" id="5594999at2759"/>
<evidence type="ECO:0000256" key="4">
    <source>
        <dbReference type="ARBA" id="ARBA00022694"/>
    </source>
</evidence>
<dbReference type="PANTHER" id="PTHR14344:SF3">
    <property type="entry name" value="WD REPEAT-CONTAINING PROTEIN 6"/>
    <property type="match status" value="1"/>
</dbReference>
<evidence type="ECO:0000313" key="9">
    <source>
        <dbReference type="Proteomes" id="UP000789570"/>
    </source>
</evidence>
<sequence length="1272" mass="144641">MNNLEKLFYAGPVTSLCFHNDLILLSGQGPYLKAFYVPTGKLLFSYPVIEYLRIHRIVPDSTVKKEIIVDKNKNISTAGGSCYNNIIKEQRLLAIYGSKTIQLVNLIINYFKDSLELPKISISLESRLSPLKDWIHDVKWLHDNIGNSMSTNTNSRDDVESTIFENNPRELAIAFAHNFVEIWNIQNKVCVYSIQCEERCILYSARFFGDTRNELTMASGTVFNQIHLWDVMKKNESGDGFVYKKFIGHEGVIFGVRFSEDGKTIASVSDDRTVRLWKTDRNDRSNPLVLFGHMARVWDCHIINDYLISISEDSTCRVWKNSIDSNDIDDLDCIACWEGHVGKNIWSLAIDPSKKIVATGGGDSGIRLWSLFTVTNNKIDSDKDLIKIELPPVVSYVCLEEENGHPSREHVRNFVLVDYCTIVIATNYGHLLRYNHETKEWLSLYNSKDLQNYTMMKASICGRVVCCGSINGQVFVTSVNQKFQTIVRKLHQYKLFEIFLEETKDPDILYVVSHAVHNDIYLLKLDLNCMADAEPGFEIMYKVSVPPQFLLMSLSFCPSYDLLICGSRESCLTIYSLHSDCKEGTVRELSPIIHLRKTHGKQAVTSVALRINKSESNDDKYDEEVLTIYTSGRDGGYNKYRLRGLSSKGTRKELKTIEIDGAELLKNDKPRSLKNCEDTDREYDIGCDNALKKSSKKELVSEDGLILEQVYKAKITKGWLEKVIFVDDELMLLGFYRKRFFVYNEDKKFEMFSVACGGAHRMWHFKAKDKRMDKASFMFIRKEKIYIYSRESSANNEGFDECKLQENFHGRECRIIKFLSYPLKIDLGRDQKFENPILFATGAEDSLLRLFQYMPGEIENHLIGLSSIKKHTSVIRSIEWSFGNELLLFTSGASEELRCWKVDASLERGQPEINTSTIPLININCLEWSSCPAVSEIPETRIMDISVCPIRPSRGLHVIAAVYSDSVLRVWLFDEKKRKFFLIGEAKFHSNCILQVQNLVVPAKLSVVENPKQRSSNSSDGIVLFTSATDGRVAIWDISGPIYSYLDSYNNNDETNVKFNSQDLGVPIYSYQAHQSGVNCIAIHPKSDYDYRYVIVTGGDDNALSIACIDILWNVTCKGKDDDGRIHLIIKPNKEIMKVKMAHGSSIQGVHMLSDTKILSTSLDQRLNLWEVDVGKPDEIDNSKDKIETYDGLKLVKTEFVDVCDPSSMDILNINGALHNSNKRGSKLDLVSGTIKGARLGSESDINGLFKEQIDVRGCNLKFLIKGQEINN</sequence>
<protein>
    <submittedName>
        <fullName evidence="8">9188_t:CDS:1</fullName>
    </submittedName>
</protein>
<dbReference type="Gene3D" id="2.130.10.10">
    <property type="entry name" value="YVTN repeat-like/Quinoprotein amine dehydrogenase"/>
    <property type="match status" value="4"/>
</dbReference>
<evidence type="ECO:0000256" key="2">
    <source>
        <dbReference type="ARBA" id="ARBA00022490"/>
    </source>
</evidence>
<dbReference type="Pfam" id="PF00400">
    <property type="entry name" value="WD40"/>
    <property type="match status" value="4"/>
</dbReference>
<feature type="repeat" description="WD" evidence="7">
    <location>
        <begin position="246"/>
        <end position="287"/>
    </location>
</feature>